<dbReference type="PRINTS" id="PR01006">
    <property type="entry name" value="FLGHOOKFLIE"/>
</dbReference>
<evidence type="ECO:0000313" key="7">
    <source>
        <dbReference type="Proteomes" id="UP000596929"/>
    </source>
</evidence>
<keyword evidence="6" id="KW-0969">Cilium</keyword>
<comment type="caution">
    <text evidence="6">The sequence shown here is derived from an EMBL/GenBank/DDBJ whole genome shotgun (WGS) entry which is preliminary data.</text>
</comment>
<sequence>MNIQSIGSSSLLNNIGMQSLEKNIDEKKSFSDVISNAINNVNEKQINADNSIESLIKGDDITMHEVMLSMQESQLSMQLLIEVRNKMVEAYQEINKIQL</sequence>
<gene>
    <name evidence="4 6" type="primary">fliE</name>
    <name evidence="6" type="ORF">H8S20_19130</name>
</gene>
<dbReference type="HAMAP" id="MF_00724">
    <property type="entry name" value="FliE"/>
    <property type="match status" value="1"/>
</dbReference>
<dbReference type="EMBL" id="JACOOO010000047">
    <property type="protein sequence ID" value="MBC5630944.1"/>
    <property type="molecule type" value="Genomic_DNA"/>
</dbReference>
<dbReference type="PANTHER" id="PTHR34653">
    <property type="match status" value="1"/>
</dbReference>
<name>A0ABR7DHP5_9CLOT</name>
<evidence type="ECO:0000256" key="2">
    <source>
        <dbReference type="ARBA" id="ARBA00009272"/>
    </source>
</evidence>
<protein>
    <recommendedName>
        <fullName evidence="4 5">Flagellar hook-basal body complex protein FliE</fullName>
    </recommendedName>
</protein>
<evidence type="ECO:0000256" key="1">
    <source>
        <dbReference type="ARBA" id="ARBA00004117"/>
    </source>
</evidence>
<dbReference type="InterPro" id="IPR001624">
    <property type="entry name" value="FliE"/>
</dbReference>
<keyword evidence="7" id="KW-1185">Reference proteome</keyword>
<evidence type="ECO:0000256" key="3">
    <source>
        <dbReference type="ARBA" id="ARBA00023143"/>
    </source>
</evidence>
<evidence type="ECO:0000256" key="4">
    <source>
        <dbReference type="HAMAP-Rule" id="MF_00724"/>
    </source>
</evidence>
<keyword evidence="6" id="KW-0282">Flagellum</keyword>
<dbReference type="Proteomes" id="UP000596929">
    <property type="component" value="Unassembled WGS sequence"/>
</dbReference>
<dbReference type="PANTHER" id="PTHR34653:SF1">
    <property type="entry name" value="FLAGELLAR HOOK-BASAL BODY COMPLEX PROTEIN FLIE"/>
    <property type="match status" value="1"/>
</dbReference>
<dbReference type="RefSeq" id="WP_032117084.1">
    <property type="nucleotide sequence ID" value="NZ_JACOOO010000047.1"/>
</dbReference>
<keyword evidence="6" id="KW-0966">Cell projection</keyword>
<dbReference type="NCBIfam" id="TIGR00205">
    <property type="entry name" value="fliE"/>
    <property type="match status" value="1"/>
</dbReference>
<comment type="similarity">
    <text evidence="2 4">Belongs to the FliE family.</text>
</comment>
<comment type="subcellular location">
    <subcellularLocation>
        <location evidence="1 4">Bacterial flagellum basal body</location>
    </subcellularLocation>
</comment>
<evidence type="ECO:0000256" key="5">
    <source>
        <dbReference type="NCBIfam" id="TIGR00205"/>
    </source>
</evidence>
<evidence type="ECO:0000313" key="6">
    <source>
        <dbReference type="EMBL" id="MBC5630944.1"/>
    </source>
</evidence>
<keyword evidence="3 4" id="KW-0975">Bacterial flagellum</keyword>
<dbReference type="Pfam" id="PF02049">
    <property type="entry name" value="FliE"/>
    <property type="match status" value="1"/>
</dbReference>
<proteinExistence type="inferred from homology"/>
<accession>A0ABR7DHP5</accession>
<reference evidence="6 7" key="1">
    <citation type="submission" date="2020-08" db="EMBL/GenBank/DDBJ databases">
        <title>Genome public.</title>
        <authorList>
            <person name="Liu C."/>
            <person name="Sun Q."/>
        </authorList>
    </citation>
    <scope>NUCLEOTIDE SEQUENCE [LARGE SCALE GENOMIC DNA]</scope>
    <source>
        <strain evidence="6 7">NSJ-6</strain>
    </source>
</reference>
<organism evidence="6 7">
    <name type="scientific">Clostridium hominis</name>
    <dbReference type="NCBI Taxonomy" id="2763036"/>
    <lineage>
        <taxon>Bacteria</taxon>
        <taxon>Bacillati</taxon>
        <taxon>Bacillota</taxon>
        <taxon>Clostridia</taxon>
        <taxon>Eubacteriales</taxon>
        <taxon>Clostridiaceae</taxon>
        <taxon>Clostridium</taxon>
    </lineage>
</organism>